<dbReference type="SMART" id="SM00490">
    <property type="entry name" value="HELICc"/>
    <property type="match status" value="1"/>
</dbReference>
<dbReference type="EMBL" id="GIBP01001805">
    <property type="protein sequence ID" value="NDV30774.1"/>
    <property type="molecule type" value="Transcribed_RNA"/>
</dbReference>
<evidence type="ECO:0000256" key="3">
    <source>
        <dbReference type="ARBA" id="ARBA00022801"/>
    </source>
</evidence>
<dbReference type="PROSITE" id="PS51192">
    <property type="entry name" value="HELICASE_ATP_BIND_1"/>
    <property type="match status" value="1"/>
</dbReference>
<evidence type="ECO:0000256" key="2">
    <source>
        <dbReference type="ARBA" id="ARBA00022741"/>
    </source>
</evidence>
<evidence type="ECO:0000259" key="8">
    <source>
        <dbReference type="PROSITE" id="PS51194"/>
    </source>
</evidence>
<organism evidence="9">
    <name type="scientific">Arcella intermedia</name>
    <dbReference type="NCBI Taxonomy" id="1963864"/>
    <lineage>
        <taxon>Eukaryota</taxon>
        <taxon>Amoebozoa</taxon>
        <taxon>Tubulinea</taxon>
        <taxon>Elardia</taxon>
        <taxon>Arcellinida</taxon>
        <taxon>Sphaerothecina</taxon>
        <taxon>Arcellidae</taxon>
        <taxon>Arcella</taxon>
    </lineage>
</organism>
<dbReference type="GO" id="GO:0003724">
    <property type="term" value="F:RNA helicase activity"/>
    <property type="evidence" value="ECO:0007669"/>
    <property type="project" value="UniProtKB-EC"/>
</dbReference>
<dbReference type="AlphaFoldDB" id="A0A6B2L3E0"/>
<dbReference type="EC" id="3.6.4.13" evidence="1"/>
<protein>
    <recommendedName>
        <fullName evidence="1">RNA helicase</fullName>
        <ecNumber evidence="1">3.6.4.13</ecNumber>
    </recommendedName>
</protein>
<dbReference type="Gene3D" id="3.40.50.300">
    <property type="entry name" value="P-loop containing nucleotide triphosphate hydrolases"/>
    <property type="match status" value="2"/>
</dbReference>
<keyword evidence="2" id="KW-0547">Nucleotide-binding</keyword>
<keyword evidence="5" id="KW-0067">ATP-binding</keyword>
<dbReference type="EMBL" id="GIBP01002399">
    <property type="protein sequence ID" value="NDV31368.1"/>
    <property type="molecule type" value="Transcribed_RNA"/>
</dbReference>
<feature type="region of interest" description="Disordered" evidence="6">
    <location>
        <begin position="354"/>
        <end position="403"/>
    </location>
</feature>
<dbReference type="InterPro" id="IPR001650">
    <property type="entry name" value="Helicase_C-like"/>
</dbReference>
<evidence type="ECO:0000256" key="4">
    <source>
        <dbReference type="ARBA" id="ARBA00022806"/>
    </source>
</evidence>
<evidence type="ECO:0000313" key="9">
    <source>
        <dbReference type="EMBL" id="NDV31368.1"/>
    </source>
</evidence>
<dbReference type="Pfam" id="PF00271">
    <property type="entry name" value="Helicase_C"/>
    <property type="match status" value="1"/>
</dbReference>
<evidence type="ECO:0000256" key="6">
    <source>
        <dbReference type="SAM" id="MobiDB-lite"/>
    </source>
</evidence>
<dbReference type="PANTHER" id="PTHR47958">
    <property type="entry name" value="ATP-DEPENDENT RNA HELICASE DBP3"/>
    <property type="match status" value="1"/>
</dbReference>
<feature type="compositionally biased region" description="Gly residues" evidence="6">
    <location>
        <begin position="356"/>
        <end position="378"/>
    </location>
</feature>
<evidence type="ECO:0000259" key="7">
    <source>
        <dbReference type="PROSITE" id="PS51192"/>
    </source>
</evidence>
<feature type="domain" description="Helicase C-terminal" evidence="8">
    <location>
        <begin position="189"/>
        <end position="346"/>
    </location>
</feature>
<dbReference type="GO" id="GO:0016787">
    <property type="term" value="F:hydrolase activity"/>
    <property type="evidence" value="ECO:0007669"/>
    <property type="project" value="UniProtKB-KW"/>
</dbReference>
<feature type="compositionally biased region" description="Polar residues" evidence="6">
    <location>
        <begin position="394"/>
        <end position="403"/>
    </location>
</feature>
<name>A0A6B2L3E0_9EUKA</name>
<proteinExistence type="predicted"/>
<dbReference type="PROSITE" id="PS51194">
    <property type="entry name" value="HELICASE_CTER"/>
    <property type="match status" value="1"/>
</dbReference>
<dbReference type="InterPro" id="IPR027417">
    <property type="entry name" value="P-loop_NTPase"/>
</dbReference>
<evidence type="ECO:0000256" key="1">
    <source>
        <dbReference type="ARBA" id="ARBA00012552"/>
    </source>
</evidence>
<sequence length="403" mass="44249">MAGRDLMACAQTGSGKTAAFLVPGLTRLLELKPPERNRRYSEPYALILAPTRELAVQIQKEVLKFSYETWIRSSVLYGGAPIGGQARDLERGVDVVVGTPGRVKDFIKRGKLFFNETRFLCLDEADRMLDMGFEKDIRAIIKGVNPSRHTVMFSATFPREIRELATDFLRNHVFLSVGRVGAAVDTITQVIKEVSELDKRTEILKDAKAHPGRTLIFAEKKVDADRLARHLFANGVACTAIHGSRTQNEREAALAAFKAGRLHILVATDVASRGLDVPDIVHVINYDLPATIDSYIHRVGRTGRAGNKGLATSYYNHEQNAALAKDLVKTLKEAKQEIPEYLLDGCAWGKKKRGFGGRGRSGGGGRRMGGGGGGGGGARPSDPRRKFMQRNEPYHSSSSYGAW</sequence>
<dbReference type="InterPro" id="IPR014001">
    <property type="entry name" value="Helicase_ATP-bd"/>
</dbReference>
<feature type="domain" description="Helicase ATP-binding" evidence="7">
    <location>
        <begin position="1"/>
        <end position="175"/>
    </location>
</feature>
<dbReference type="SUPFAM" id="SSF52540">
    <property type="entry name" value="P-loop containing nucleoside triphosphate hydrolases"/>
    <property type="match status" value="1"/>
</dbReference>
<dbReference type="FunFam" id="3.40.50.300:FF:000008">
    <property type="entry name" value="ATP-dependent RNA helicase RhlB"/>
    <property type="match status" value="1"/>
</dbReference>
<reference evidence="9" key="1">
    <citation type="journal article" date="2020" name="J. Eukaryot. Microbiol.">
        <title>De novo Sequencing, Assembly and Annotation of the Transcriptome for the Free-Living Testate Amoeba Arcella intermedia.</title>
        <authorList>
            <person name="Ribeiro G.M."/>
            <person name="Porfirio-Sousa A.L."/>
            <person name="Maurer-Alcala X.X."/>
            <person name="Katz L.A."/>
            <person name="Lahr D.J.G."/>
        </authorList>
    </citation>
    <scope>NUCLEOTIDE SEQUENCE</scope>
</reference>
<dbReference type="SMART" id="SM00487">
    <property type="entry name" value="DEXDc"/>
    <property type="match status" value="1"/>
</dbReference>
<dbReference type="Pfam" id="PF00270">
    <property type="entry name" value="DEAD"/>
    <property type="match status" value="1"/>
</dbReference>
<dbReference type="InterPro" id="IPR011545">
    <property type="entry name" value="DEAD/DEAH_box_helicase_dom"/>
</dbReference>
<dbReference type="GO" id="GO:0003676">
    <property type="term" value="F:nucleic acid binding"/>
    <property type="evidence" value="ECO:0007669"/>
    <property type="project" value="InterPro"/>
</dbReference>
<accession>A0A6B2L3E0</accession>
<dbReference type="GO" id="GO:0005524">
    <property type="term" value="F:ATP binding"/>
    <property type="evidence" value="ECO:0007669"/>
    <property type="project" value="UniProtKB-KW"/>
</dbReference>
<keyword evidence="3" id="KW-0378">Hydrolase</keyword>
<keyword evidence="4" id="KW-0347">Helicase</keyword>
<dbReference type="CDD" id="cd18787">
    <property type="entry name" value="SF2_C_DEAD"/>
    <property type="match status" value="1"/>
</dbReference>
<evidence type="ECO:0000256" key="5">
    <source>
        <dbReference type="ARBA" id="ARBA00022840"/>
    </source>
</evidence>